<dbReference type="Proteomes" id="UP000776164">
    <property type="component" value="Unassembled WGS sequence"/>
</dbReference>
<gene>
    <name evidence="1" type="ORF">JOE66_001515</name>
</gene>
<sequence>MMFALVAILLTVWIIVSLPIALIMGRIPRLAERAELHHAEPAASGVVGTITR</sequence>
<organism evidence="1 2">
    <name type="scientific">Subtercola frigoramans</name>
    <dbReference type="NCBI Taxonomy" id="120298"/>
    <lineage>
        <taxon>Bacteria</taxon>
        <taxon>Bacillati</taxon>
        <taxon>Actinomycetota</taxon>
        <taxon>Actinomycetes</taxon>
        <taxon>Micrococcales</taxon>
        <taxon>Microbacteriaceae</taxon>
        <taxon>Subtercola</taxon>
    </lineage>
</organism>
<reference evidence="1 2" key="1">
    <citation type="submission" date="2021-01" db="EMBL/GenBank/DDBJ databases">
        <title>Sequencing the genomes of 1000 actinobacteria strains.</title>
        <authorList>
            <person name="Klenk H.-P."/>
        </authorList>
    </citation>
    <scope>NUCLEOTIDE SEQUENCE [LARGE SCALE GENOMIC DNA]</scope>
    <source>
        <strain evidence="1 2">DSM 13057</strain>
    </source>
</reference>
<evidence type="ECO:0000313" key="1">
    <source>
        <dbReference type="EMBL" id="MBM7471881.1"/>
    </source>
</evidence>
<protein>
    <submittedName>
        <fullName evidence="1">Membrane protein</fullName>
    </submittedName>
</protein>
<accession>A0ABS2L452</accession>
<dbReference type="RefSeq" id="WP_205108187.1">
    <property type="nucleotide sequence ID" value="NZ_BAAAHT010000013.1"/>
</dbReference>
<proteinExistence type="predicted"/>
<dbReference type="EMBL" id="JAFBBU010000001">
    <property type="protein sequence ID" value="MBM7471881.1"/>
    <property type="molecule type" value="Genomic_DNA"/>
</dbReference>
<name>A0ABS2L452_9MICO</name>
<keyword evidence="2" id="KW-1185">Reference proteome</keyword>
<evidence type="ECO:0000313" key="2">
    <source>
        <dbReference type="Proteomes" id="UP000776164"/>
    </source>
</evidence>
<comment type="caution">
    <text evidence="1">The sequence shown here is derived from an EMBL/GenBank/DDBJ whole genome shotgun (WGS) entry which is preliminary data.</text>
</comment>